<evidence type="ECO:0000256" key="2">
    <source>
        <dbReference type="SAM" id="Phobius"/>
    </source>
</evidence>
<dbReference type="InterPro" id="IPR001487">
    <property type="entry name" value="Bromodomain"/>
</dbReference>
<protein>
    <recommendedName>
        <fullName evidence="3">Bromo domain-containing protein</fullName>
    </recommendedName>
</protein>
<evidence type="ECO:0000313" key="4">
    <source>
        <dbReference type="EMBL" id="CAA3001300.1"/>
    </source>
</evidence>
<keyword evidence="1" id="KW-0103">Bromodomain</keyword>
<dbReference type="Gene3D" id="1.20.920.10">
    <property type="entry name" value="Bromodomain-like"/>
    <property type="match status" value="1"/>
</dbReference>
<dbReference type="AlphaFoldDB" id="A0A8S0TB58"/>
<keyword evidence="2" id="KW-0472">Membrane</keyword>
<keyword evidence="2" id="KW-0812">Transmembrane</keyword>
<evidence type="ECO:0000313" key="5">
    <source>
        <dbReference type="Proteomes" id="UP000594638"/>
    </source>
</evidence>
<keyword evidence="2" id="KW-1133">Transmembrane helix</keyword>
<gene>
    <name evidence="4" type="ORF">OLEA9_A058319</name>
</gene>
<comment type="caution">
    <text evidence="4">The sequence shown here is derived from an EMBL/GenBank/DDBJ whole genome shotgun (WGS) entry which is preliminary data.</text>
</comment>
<dbReference type="Proteomes" id="UP000594638">
    <property type="component" value="Unassembled WGS sequence"/>
</dbReference>
<accession>A0A8S0TB58</accession>
<reference evidence="4 5" key="1">
    <citation type="submission" date="2019-12" db="EMBL/GenBank/DDBJ databases">
        <authorList>
            <person name="Alioto T."/>
            <person name="Alioto T."/>
            <person name="Gomez Garrido J."/>
        </authorList>
    </citation>
    <scope>NUCLEOTIDE SEQUENCE [LARGE SCALE GENOMIC DNA]</scope>
</reference>
<dbReference type="Gramene" id="OE9A058319T1">
    <property type="protein sequence ID" value="OE9A058319C1"/>
    <property type="gene ID" value="OE9A058319"/>
</dbReference>
<dbReference type="EMBL" id="CACTIH010005749">
    <property type="protein sequence ID" value="CAA3001300.1"/>
    <property type="molecule type" value="Genomic_DNA"/>
</dbReference>
<dbReference type="OrthoDB" id="21449at2759"/>
<organism evidence="4 5">
    <name type="scientific">Olea europaea subsp. europaea</name>
    <dbReference type="NCBI Taxonomy" id="158383"/>
    <lineage>
        <taxon>Eukaryota</taxon>
        <taxon>Viridiplantae</taxon>
        <taxon>Streptophyta</taxon>
        <taxon>Embryophyta</taxon>
        <taxon>Tracheophyta</taxon>
        <taxon>Spermatophyta</taxon>
        <taxon>Magnoliopsida</taxon>
        <taxon>eudicotyledons</taxon>
        <taxon>Gunneridae</taxon>
        <taxon>Pentapetalae</taxon>
        <taxon>asterids</taxon>
        <taxon>lamiids</taxon>
        <taxon>Lamiales</taxon>
        <taxon>Oleaceae</taxon>
        <taxon>Oleeae</taxon>
        <taxon>Olea</taxon>
    </lineage>
</organism>
<dbReference type="InterPro" id="IPR036427">
    <property type="entry name" value="Bromodomain-like_sf"/>
</dbReference>
<feature type="transmembrane region" description="Helical" evidence="2">
    <location>
        <begin position="159"/>
        <end position="182"/>
    </location>
</feature>
<evidence type="ECO:0000256" key="1">
    <source>
        <dbReference type="ARBA" id="ARBA00023117"/>
    </source>
</evidence>
<sequence length="206" mass="23337">MVVEGIFGEPIGLNEIADRFKEESYKSPYQFADDMRSACNHAMNYDKWDEVVKVASRILDKVNENIEPILENWKKLCGVDNEETAMDVDAGLGEKSDNTLVPTGTNPYFSVCCEILAKMVLRVLREMMTPEIWNTVIWIRIMRRMIHWVELECGTNLSVTVTIVIAVAFGLVAIGALGYWMIQRHRGDGCNQAPLCQNVQIVGMNF</sequence>
<keyword evidence="5" id="KW-1185">Reference proteome</keyword>
<feature type="domain" description="Bromo" evidence="3">
    <location>
        <begin position="9"/>
        <end position="51"/>
    </location>
</feature>
<evidence type="ECO:0000259" key="3">
    <source>
        <dbReference type="Pfam" id="PF00439"/>
    </source>
</evidence>
<proteinExistence type="predicted"/>
<name>A0A8S0TB58_OLEEU</name>
<dbReference type="Pfam" id="PF00439">
    <property type="entry name" value="Bromodomain"/>
    <property type="match status" value="1"/>
</dbReference>
<dbReference type="SUPFAM" id="SSF47370">
    <property type="entry name" value="Bromodomain"/>
    <property type="match status" value="1"/>
</dbReference>